<dbReference type="PANTHER" id="PTHR43725">
    <property type="entry name" value="UDP-GLUCOSE 4-EPIMERASE"/>
    <property type="match status" value="1"/>
</dbReference>
<dbReference type="PANTHER" id="PTHR43725:SF53">
    <property type="entry name" value="UDP-ARABINOSE 4-EPIMERASE 1"/>
    <property type="match status" value="1"/>
</dbReference>
<accession>A0A0K6HV04</accession>
<dbReference type="RefSeq" id="WP_072242563.1">
    <property type="nucleotide sequence ID" value="NZ_CYHE01000003.1"/>
</dbReference>
<evidence type="ECO:0000256" key="2">
    <source>
        <dbReference type="ARBA" id="ARBA00001911"/>
    </source>
</evidence>
<dbReference type="GO" id="GO:0033499">
    <property type="term" value="P:galactose catabolic process via UDP-galactose, Leloir pathway"/>
    <property type="evidence" value="ECO:0007669"/>
    <property type="project" value="TreeGrafter"/>
</dbReference>
<dbReference type="Gene3D" id="3.40.50.720">
    <property type="entry name" value="NAD(P)-binding Rossmann-like Domain"/>
    <property type="match status" value="1"/>
</dbReference>
<keyword evidence="8 10" id="KW-0413">Isomerase</keyword>
<evidence type="ECO:0000259" key="11">
    <source>
        <dbReference type="Pfam" id="PF01370"/>
    </source>
</evidence>
<dbReference type="OrthoDB" id="9801785at2"/>
<comment type="subunit">
    <text evidence="10">Homodimer.</text>
</comment>
<comment type="catalytic activity">
    <reaction evidence="1 10">
        <text>UDP-alpha-D-glucose = UDP-alpha-D-galactose</text>
        <dbReference type="Rhea" id="RHEA:22168"/>
        <dbReference type="ChEBI" id="CHEBI:58885"/>
        <dbReference type="ChEBI" id="CHEBI:66914"/>
        <dbReference type="EC" id="5.1.3.2"/>
    </reaction>
</comment>
<protein>
    <recommendedName>
        <fullName evidence="6 10">UDP-glucose 4-epimerase</fullName>
        <ecNumber evidence="5 10">5.1.3.2</ecNumber>
    </recommendedName>
</protein>
<dbReference type="AlphaFoldDB" id="A0A0K6HV04"/>
<dbReference type="Proteomes" id="UP000183900">
    <property type="component" value="Unassembled WGS sequence"/>
</dbReference>
<dbReference type="SUPFAM" id="SSF51735">
    <property type="entry name" value="NAD(P)-binding Rossmann-fold domains"/>
    <property type="match status" value="1"/>
</dbReference>
<evidence type="ECO:0000256" key="6">
    <source>
        <dbReference type="ARBA" id="ARBA00018569"/>
    </source>
</evidence>
<dbReference type="Pfam" id="PF01370">
    <property type="entry name" value="Epimerase"/>
    <property type="match status" value="1"/>
</dbReference>
<keyword evidence="13" id="KW-1185">Reference proteome</keyword>
<name>A0A0K6HV04_9HYPH</name>
<dbReference type="InterPro" id="IPR001509">
    <property type="entry name" value="Epimerase_deHydtase"/>
</dbReference>
<sequence length="332" mass="36289">MTTLITGGAGYIGSHMVYCLLEAGEHVVVLDSLVTGFGWLLPTGVKLIIGDVSDKILIRRIIEEHKVEAVVHFAGSIVVPESVSDPLKYYRNNTAASRDLIEACIEGGIRKFIFSSTAAVYGDPASVPVEEDAQLSPLSPYGMSKLMTEQMLCDVSAAHDFRYTALRYFNVAGADPKGMTGQSTPEATHLIKVACQTALGQRPQMSLFGSDYDTTDGTAVRDYIHVSDLVEAHRLALLRLHAGGTSSVMNCGYGEGFSVRQVIETVKRVSGVDFKVVEADRRPGDSPKVVASNERIRKELGWTPKYNDLELIVRHAFEWEQKLIARRANGVV</sequence>
<evidence type="ECO:0000256" key="8">
    <source>
        <dbReference type="ARBA" id="ARBA00023235"/>
    </source>
</evidence>
<dbReference type="EC" id="5.1.3.2" evidence="5 10"/>
<dbReference type="GO" id="GO:0003978">
    <property type="term" value="F:UDP-glucose 4-epimerase activity"/>
    <property type="evidence" value="ECO:0007669"/>
    <property type="project" value="UniProtKB-UniRule"/>
</dbReference>
<keyword evidence="9 10" id="KW-0119">Carbohydrate metabolism</keyword>
<evidence type="ECO:0000256" key="7">
    <source>
        <dbReference type="ARBA" id="ARBA00023027"/>
    </source>
</evidence>
<gene>
    <name evidence="12" type="ORF">Ga0061067_103342</name>
</gene>
<dbReference type="UniPathway" id="UPA00214"/>
<comment type="pathway">
    <text evidence="3 10">Carbohydrate metabolism; galactose metabolism.</text>
</comment>
<evidence type="ECO:0000256" key="3">
    <source>
        <dbReference type="ARBA" id="ARBA00004947"/>
    </source>
</evidence>
<evidence type="ECO:0000256" key="4">
    <source>
        <dbReference type="ARBA" id="ARBA00007637"/>
    </source>
</evidence>
<evidence type="ECO:0000313" key="13">
    <source>
        <dbReference type="Proteomes" id="UP000183900"/>
    </source>
</evidence>
<dbReference type="CDD" id="cd05247">
    <property type="entry name" value="UDP_G4E_1_SDR_e"/>
    <property type="match status" value="1"/>
</dbReference>
<evidence type="ECO:0000256" key="10">
    <source>
        <dbReference type="RuleBase" id="RU366046"/>
    </source>
</evidence>
<dbReference type="InterPro" id="IPR005886">
    <property type="entry name" value="UDP_G4E"/>
</dbReference>
<dbReference type="InterPro" id="IPR036291">
    <property type="entry name" value="NAD(P)-bd_dom_sf"/>
</dbReference>
<comment type="similarity">
    <text evidence="4 10">Belongs to the NAD(P)-dependent epimerase/dehydratase family.</text>
</comment>
<dbReference type="EMBL" id="CYHE01000003">
    <property type="protein sequence ID" value="CUA94877.1"/>
    <property type="molecule type" value="Genomic_DNA"/>
</dbReference>
<comment type="cofactor">
    <cofactor evidence="2 10">
        <name>NAD(+)</name>
        <dbReference type="ChEBI" id="CHEBI:57540"/>
    </cofactor>
</comment>
<proteinExistence type="inferred from homology"/>
<evidence type="ECO:0000256" key="1">
    <source>
        <dbReference type="ARBA" id="ARBA00000083"/>
    </source>
</evidence>
<organism evidence="12 13">
    <name type="scientific">Pannonibacter indicus</name>
    <dbReference type="NCBI Taxonomy" id="466044"/>
    <lineage>
        <taxon>Bacteria</taxon>
        <taxon>Pseudomonadati</taxon>
        <taxon>Pseudomonadota</taxon>
        <taxon>Alphaproteobacteria</taxon>
        <taxon>Hyphomicrobiales</taxon>
        <taxon>Stappiaceae</taxon>
        <taxon>Pannonibacter</taxon>
    </lineage>
</organism>
<keyword evidence="7 10" id="KW-0520">NAD</keyword>
<evidence type="ECO:0000256" key="9">
    <source>
        <dbReference type="ARBA" id="ARBA00023277"/>
    </source>
</evidence>
<evidence type="ECO:0000256" key="5">
    <source>
        <dbReference type="ARBA" id="ARBA00013189"/>
    </source>
</evidence>
<evidence type="ECO:0000313" key="12">
    <source>
        <dbReference type="EMBL" id="CUA94877.1"/>
    </source>
</evidence>
<reference evidence="13" key="1">
    <citation type="submission" date="2015-08" db="EMBL/GenBank/DDBJ databases">
        <authorList>
            <person name="Varghese N."/>
        </authorList>
    </citation>
    <scope>NUCLEOTIDE SEQUENCE [LARGE SCALE GENOMIC DNA]</scope>
    <source>
        <strain evidence="13">DSM 23407</strain>
    </source>
</reference>
<dbReference type="Gene3D" id="3.90.25.10">
    <property type="entry name" value="UDP-galactose 4-epimerase, domain 1"/>
    <property type="match status" value="1"/>
</dbReference>
<feature type="domain" description="NAD-dependent epimerase/dehydratase" evidence="11">
    <location>
        <begin position="4"/>
        <end position="252"/>
    </location>
</feature>
<dbReference type="NCBIfam" id="TIGR01179">
    <property type="entry name" value="galE"/>
    <property type="match status" value="1"/>
</dbReference>